<dbReference type="AlphaFoldDB" id="W6S8X6"/>
<proteinExistence type="predicted"/>
<dbReference type="HOGENOM" id="CLU_2071237_0_0_5"/>
<accession>W6S8X6</accession>
<dbReference type="KEGG" id="rhl:LPU83_pLPU83d_1201"/>
<protein>
    <submittedName>
        <fullName evidence="1">Uncharacterized protein</fullName>
    </submittedName>
</protein>
<evidence type="ECO:0000313" key="2">
    <source>
        <dbReference type="Proteomes" id="UP000019443"/>
    </source>
</evidence>
<geneLocation type="plasmid" evidence="1 2">
    <name>pLPU83d</name>
</geneLocation>
<organism evidence="1 2">
    <name type="scientific">Rhizobium favelukesii</name>
    <dbReference type="NCBI Taxonomy" id="348824"/>
    <lineage>
        <taxon>Bacteria</taxon>
        <taxon>Pseudomonadati</taxon>
        <taxon>Pseudomonadota</taxon>
        <taxon>Alphaproteobacteria</taxon>
        <taxon>Hyphomicrobiales</taxon>
        <taxon>Rhizobiaceae</taxon>
        <taxon>Rhizobium/Agrobacterium group</taxon>
        <taxon>Rhizobium</taxon>
    </lineage>
</organism>
<name>W6S8X6_9HYPH</name>
<sequence>MLSVNSLAKGDEADLLALRAFLPQRTQHLHIFPFDFWSDRSTDLLEGFGEMRSGNFAHIERFAQRNQTGAPAEVFQIGTGEALRPFGQIVKIDISSERHLLGVDAKILRRPPPSGTGT</sequence>
<keyword evidence="1" id="KW-0614">Plasmid</keyword>
<reference evidence="1" key="1">
    <citation type="submission" date="2013-11" db="EMBL/GenBank/DDBJ databases">
        <title>Draft genome sequence of the broad-host-range Rhizobium sp. LPU83 strain, a member of the low-genetic diversity Oregon-like Rhizobium sp. group.</title>
        <authorList>
            <person name="Wibberg D."/>
            <person name="Puehler A."/>
            <person name="Schlueter A."/>
        </authorList>
    </citation>
    <scope>NUCLEOTIDE SEQUENCE [LARGE SCALE GENOMIC DNA]</scope>
    <source>
        <strain evidence="1">LPU83</strain>
        <plasmid evidence="1">pLPU83d</plasmid>
    </source>
</reference>
<keyword evidence="2" id="KW-1185">Reference proteome</keyword>
<dbReference type="Proteomes" id="UP000019443">
    <property type="component" value="Plasmid pLPU83d"/>
</dbReference>
<evidence type="ECO:0000313" key="1">
    <source>
        <dbReference type="EMBL" id="CDM62571.1"/>
    </source>
</evidence>
<gene>
    <name evidence="1" type="ORF">LPU83_pLPU83d_1201</name>
</gene>
<dbReference type="EMBL" id="HG916855">
    <property type="protein sequence ID" value="CDM62571.1"/>
    <property type="molecule type" value="Genomic_DNA"/>
</dbReference>